<dbReference type="OrthoDB" id="1493774at2"/>
<dbReference type="Pfam" id="PF05751">
    <property type="entry name" value="FixH"/>
    <property type="match status" value="1"/>
</dbReference>
<feature type="transmembrane region" description="Helical" evidence="1">
    <location>
        <begin position="12"/>
        <end position="32"/>
    </location>
</feature>
<name>A0A521BDP4_9BACT</name>
<dbReference type="AlphaFoldDB" id="A0A521BDP4"/>
<protein>
    <submittedName>
        <fullName evidence="2">FixH protein</fullName>
    </submittedName>
</protein>
<accession>A0A521BDP4</accession>
<dbReference type="InterPro" id="IPR008620">
    <property type="entry name" value="FixH"/>
</dbReference>
<dbReference type="Proteomes" id="UP000317557">
    <property type="component" value="Unassembled WGS sequence"/>
</dbReference>
<dbReference type="RefSeq" id="WP_142453222.1">
    <property type="nucleotide sequence ID" value="NZ_FXTP01000002.1"/>
</dbReference>
<proteinExistence type="predicted"/>
<evidence type="ECO:0000313" key="2">
    <source>
        <dbReference type="EMBL" id="SMO45225.1"/>
    </source>
</evidence>
<keyword evidence="1" id="KW-1133">Transmembrane helix</keyword>
<keyword evidence="1" id="KW-0812">Transmembrane</keyword>
<evidence type="ECO:0000256" key="1">
    <source>
        <dbReference type="SAM" id="Phobius"/>
    </source>
</evidence>
<organism evidence="2 3">
    <name type="scientific">Gracilimonas mengyeensis</name>
    <dbReference type="NCBI Taxonomy" id="1302730"/>
    <lineage>
        <taxon>Bacteria</taxon>
        <taxon>Pseudomonadati</taxon>
        <taxon>Balneolota</taxon>
        <taxon>Balneolia</taxon>
        <taxon>Balneolales</taxon>
        <taxon>Balneolaceae</taxon>
        <taxon>Gracilimonas</taxon>
    </lineage>
</organism>
<keyword evidence="1" id="KW-0472">Membrane</keyword>
<evidence type="ECO:0000313" key="3">
    <source>
        <dbReference type="Proteomes" id="UP000317557"/>
    </source>
</evidence>
<reference evidence="2 3" key="1">
    <citation type="submission" date="2017-05" db="EMBL/GenBank/DDBJ databases">
        <authorList>
            <person name="Varghese N."/>
            <person name="Submissions S."/>
        </authorList>
    </citation>
    <scope>NUCLEOTIDE SEQUENCE [LARGE SCALE GENOMIC DNA]</scope>
    <source>
        <strain evidence="2 3">DSM 21985</strain>
    </source>
</reference>
<dbReference type="EMBL" id="FXTP01000002">
    <property type="protein sequence ID" value="SMO45225.1"/>
    <property type="molecule type" value="Genomic_DNA"/>
</dbReference>
<gene>
    <name evidence="2" type="ORF">SAMN06265219_102213</name>
</gene>
<keyword evidence="3" id="KW-1185">Reference proteome</keyword>
<sequence length="152" mass="17568">MSIKDKFNWGTGITLAIVVFVLATLSTVSYLISLEFYLVSENHYEEGVEYQETIDGIQNARNLEKQVLILFDEPSVSIKITFPEELRADSLDGSVTFYRPNDSGLDKRFKLQLDENGQQFIPVGDFEEGRWKLTLEWKQDSLTYIDQKNIFI</sequence>